<dbReference type="EMBL" id="MN739500">
    <property type="protein sequence ID" value="QHT08726.1"/>
    <property type="molecule type" value="Genomic_DNA"/>
</dbReference>
<dbReference type="AlphaFoldDB" id="A0A6C0CV56"/>
<organism evidence="1">
    <name type="scientific">viral metagenome</name>
    <dbReference type="NCBI Taxonomy" id="1070528"/>
    <lineage>
        <taxon>unclassified sequences</taxon>
        <taxon>metagenomes</taxon>
        <taxon>organismal metagenomes</taxon>
    </lineage>
</organism>
<name>A0A6C0CV56_9ZZZZ</name>
<sequence length="79" mass="9269">MELKRFFNTETGKIIISILLGLGLATLFRKTCEEKNCLSFKAPDLEDIKKKKFKYGNKCFKYEMESIVCDNKKKYVEFA</sequence>
<accession>A0A6C0CV56</accession>
<evidence type="ECO:0000313" key="1">
    <source>
        <dbReference type="EMBL" id="QHT08726.1"/>
    </source>
</evidence>
<reference evidence="1" key="1">
    <citation type="journal article" date="2020" name="Nature">
        <title>Giant virus diversity and host interactions through global metagenomics.</title>
        <authorList>
            <person name="Schulz F."/>
            <person name="Roux S."/>
            <person name="Paez-Espino D."/>
            <person name="Jungbluth S."/>
            <person name="Walsh D.A."/>
            <person name="Denef V.J."/>
            <person name="McMahon K.D."/>
            <person name="Konstantinidis K.T."/>
            <person name="Eloe-Fadrosh E.A."/>
            <person name="Kyrpides N.C."/>
            <person name="Woyke T."/>
        </authorList>
    </citation>
    <scope>NUCLEOTIDE SEQUENCE</scope>
    <source>
        <strain evidence="1">GVMAG-M-3300023109-53</strain>
    </source>
</reference>
<protein>
    <submittedName>
        <fullName evidence="1">Uncharacterized protein</fullName>
    </submittedName>
</protein>
<proteinExistence type="predicted"/>